<dbReference type="Pfam" id="PF01243">
    <property type="entry name" value="PNPOx_N"/>
    <property type="match status" value="1"/>
</dbReference>
<dbReference type="Proteomes" id="UP000002318">
    <property type="component" value="Chromosome"/>
</dbReference>
<dbReference type="OrthoDB" id="369589at2"/>
<reference evidence="3" key="1">
    <citation type="journal article" date="2010" name="Stand. Genomic Sci.">
        <title>Complete genome sequence of Spirochaeta smaragdinae type strain (SEBR 4228).</title>
        <authorList>
            <person name="Mavromatis K."/>
            <person name="Yasawong M."/>
            <person name="Chertkov O."/>
            <person name="Lapidus A."/>
            <person name="Lucas S."/>
            <person name="Nolan M."/>
            <person name="Del Rio T.G."/>
            <person name="Tice H."/>
            <person name="Cheng J.F."/>
            <person name="Pitluck S."/>
            <person name="Liolios K."/>
            <person name="Ivanova N."/>
            <person name="Tapia R."/>
            <person name="Han C."/>
            <person name="Bruce D."/>
            <person name="Goodwin L."/>
            <person name="Pati A."/>
            <person name="Chen A."/>
            <person name="Palaniappan K."/>
            <person name="Land M."/>
            <person name="Hauser L."/>
            <person name="Chang Y.J."/>
            <person name="Jeffries C.D."/>
            <person name="Detter J.C."/>
            <person name="Rohde M."/>
            <person name="Brambilla E."/>
            <person name="Spring S."/>
            <person name="Goker M."/>
            <person name="Sikorski J."/>
            <person name="Woyke T."/>
            <person name="Bristow J."/>
            <person name="Eisen J.A."/>
            <person name="Markowitz V."/>
            <person name="Hugenholtz P."/>
            <person name="Klenk H.P."/>
            <person name="Kyrpides N.C."/>
        </authorList>
    </citation>
    <scope>NUCLEOTIDE SEQUENCE [LARGE SCALE GENOMIC DNA]</scope>
    <source>
        <strain evidence="3">DSM 11293 / JCM 15392 / SEBR 4228</strain>
    </source>
</reference>
<evidence type="ECO:0000313" key="2">
    <source>
        <dbReference type="EMBL" id="ADK79737.1"/>
    </source>
</evidence>
<accession>E1RBK7</accession>
<dbReference type="HOGENOM" id="CLU_1773730_0_0_12"/>
<feature type="domain" description="Pyridoxamine 5'-phosphate oxidase N-terminal" evidence="1">
    <location>
        <begin position="9"/>
        <end position="131"/>
    </location>
</feature>
<dbReference type="eggNOG" id="COG3871">
    <property type="taxonomic scope" value="Bacteria"/>
</dbReference>
<keyword evidence="3" id="KW-1185">Reference proteome</keyword>
<dbReference type="AlphaFoldDB" id="E1RBK7"/>
<proteinExistence type="predicted"/>
<evidence type="ECO:0000259" key="1">
    <source>
        <dbReference type="Pfam" id="PF01243"/>
    </source>
</evidence>
<dbReference type="InterPro" id="IPR012349">
    <property type="entry name" value="Split_barrel_FMN-bd"/>
</dbReference>
<name>E1RBK7_SEDSS</name>
<dbReference type="STRING" id="573413.Spirs_0592"/>
<evidence type="ECO:0000313" key="3">
    <source>
        <dbReference type="Proteomes" id="UP000002318"/>
    </source>
</evidence>
<organism evidence="2 3">
    <name type="scientific">Sediminispirochaeta smaragdinae (strain DSM 11293 / JCM 15392 / SEBR 4228)</name>
    <name type="common">Spirochaeta smaragdinae</name>
    <dbReference type="NCBI Taxonomy" id="573413"/>
    <lineage>
        <taxon>Bacteria</taxon>
        <taxon>Pseudomonadati</taxon>
        <taxon>Spirochaetota</taxon>
        <taxon>Spirochaetia</taxon>
        <taxon>Spirochaetales</taxon>
        <taxon>Spirochaetaceae</taxon>
        <taxon>Sediminispirochaeta</taxon>
    </lineage>
</organism>
<dbReference type="SUPFAM" id="SSF50475">
    <property type="entry name" value="FMN-binding split barrel"/>
    <property type="match status" value="1"/>
</dbReference>
<dbReference type="RefSeq" id="WP_013253201.1">
    <property type="nucleotide sequence ID" value="NC_014364.1"/>
</dbReference>
<dbReference type="EMBL" id="CP002116">
    <property type="protein sequence ID" value="ADK79737.1"/>
    <property type="molecule type" value="Genomic_DNA"/>
</dbReference>
<sequence length="146" mass="16315">MTKSQFLIEIESLLEDAKTAILATVDRDGSPRMRWMTPAILKDRAGAIYAVTSLDFDKRRQLEANASVQWMFQTRGLDRIAYADGKANLIENASMRAEVLEEIGSKLGVFWKLNADAGSLVVVETIIERGRSFLPMTGESRIVDFS</sequence>
<protein>
    <submittedName>
        <fullName evidence="2">Pyridoxamine 5'-phosphate oxidase-related FMN-binding protein</fullName>
    </submittedName>
</protein>
<dbReference type="KEGG" id="ssm:Spirs_0592"/>
<dbReference type="Gene3D" id="2.30.110.10">
    <property type="entry name" value="Electron Transport, Fmn-binding Protein, Chain A"/>
    <property type="match status" value="1"/>
</dbReference>
<gene>
    <name evidence="2" type="ordered locus">Spirs_0592</name>
</gene>
<dbReference type="InterPro" id="IPR011576">
    <property type="entry name" value="Pyridox_Oxase_N"/>
</dbReference>